<comment type="caution">
    <text evidence="2">The sequence shown here is derived from an EMBL/GenBank/DDBJ whole genome shotgun (WGS) entry which is preliminary data.</text>
</comment>
<accession>A0AAV4VP34</accession>
<evidence type="ECO:0000256" key="1">
    <source>
        <dbReference type="SAM" id="MobiDB-lite"/>
    </source>
</evidence>
<evidence type="ECO:0000313" key="2">
    <source>
        <dbReference type="EMBL" id="GIY71596.1"/>
    </source>
</evidence>
<proteinExistence type="predicted"/>
<organism evidence="2 3">
    <name type="scientific">Caerostris darwini</name>
    <dbReference type="NCBI Taxonomy" id="1538125"/>
    <lineage>
        <taxon>Eukaryota</taxon>
        <taxon>Metazoa</taxon>
        <taxon>Ecdysozoa</taxon>
        <taxon>Arthropoda</taxon>
        <taxon>Chelicerata</taxon>
        <taxon>Arachnida</taxon>
        <taxon>Araneae</taxon>
        <taxon>Araneomorphae</taxon>
        <taxon>Entelegynae</taxon>
        <taxon>Araneoidea</taxon>
        <taxon>Araneidae</taxon>
        <taxon>Caerostris</taxon>
    </lineage>
</organism>
<dbReference type="Proteomes" id="UP001054837">
    <property type="component" value="Unassembled WGS sequence"/>
</dbReference>
<gene>
    <name evidence="2" type="ORF">CDAR_443001</name>
</gene>
<evidence type="ECO:0000313" key="3">
    <source>
        <dbReference type="Proteomes" id="UP001054837"/>
    </source>
</evidence>
<protein>
    <submittedName>
        <fullName evidence="2">Uncharacterized protein</fullName>
    </submittedName>
</protein>
<name>A0AAV4VP34_9ARAC</name>
<dbReference type="AlphaFoldDB" id="A0AAV4VP34"/>
<keyword evidence="3" id="KW-1185">Reference proteome</keyword>
<reference evidence="2 3" key="1">
    <citation type="submission" date="2021-06" db="EMBL/GenBank/DDBJ databases">
        <title>Caerostris darwini draft genome.</title>
        <authorList>
            <person name="Kono N."/>
            <person name="Arakawa K."/>
        </authorList>
    </citation>
    <scope>NUCLEOTIDE SEQUENCE [LARGE SCALE GENOMIC DNA]</scope>
</reference>
<feature type="region of interest" description="Disordered" evidence="1">
    <location>
        <begin position="127"/>
        <end position="154"/>
    </location>
</feature>
<sequence length="154" mass="17497">MNYDSVNDRDAINICFMASVIRQRPNFIALQLEPGRPIHNDDERRIRLIRYNLVTKCLLSKLTECIIKFASGCSNTSRRYYHGFVLSLAASCDKAADKLAIKIAPTLLQGRHRKGYEIAITSRHNRPLLARPPPPSSAHQTCAPHPIPLRTHHY</sequence>
<dbReference type="EMBL" id="BPLQ01013365">
    <property type="protein sequence ID" value="GIY71596.1"/>
    <property type="molecule type" value="Genomic_DNA"/>
</dbReference>